<accession>A0A1F6TZK3</accession>
<dbReference type="AlphaFoldDB" id="A0A1F6TZK3"/>
<dbReference type="Proteomes" id="UP000179037">
    <property type="component" value="Unassembled WGS sequence"/>
</dbReference>
<dbReference type="SUPFAM" id="SSF103247">
    <property type="entry name" value="TT1751-like"/>
    <property type="match status" value="1"/>
</dbReference>
<dbReference type="CDD" id="cd14797">
    <property type="entry name" value="DUF302"/>
    <property type="match status" value="1"/>
</dbReference>
<evidence type="ECO:0000313" key="1">
    <source>
        <dbReference type="EMBL" id="OGI50537.1"/>
    </source>
</evidence>
<dbReference type="STRING" id="1817768.A3A87_05650"/>
<dbReference type="InterPro" id="IPR035923">
    <property type="entry name" value="TT1751-like_sf"/>
</dbReference>
<organism evidence="1 2">
    <name type="scientific">Candidatus Muproteobacteria bacterium RIFCSPLOWO2_01_FULL_60_18</name>
    <dbReference type="NCBI Taxonomy" id="1817768"/>
    <lineage>
        <taxon>Bacteria</taxon>
        <taxon>Pseudomonadati</taxon>
        <taxon>Pseudomonadota</taxon>
        <taxon>Candidatus Muproteobacteria</taxon>
    </lineage>
</organism>
<gene>
    <name evidence="1" type="ORF">A3A87_05650</name>
</gene>
<dbReference type="EMBL" id="MFTC01000067">
    <property type="protein sequence ID" value="OGI50537.1"/>
    <property type="molecule type" value="Genomic_DNA"/>
</dbReference>
<protein>
    <recommendedName>
        <fullName evidence="3">DUF302 domain-containing protein</fullName>
    </recommendedName>
</protein>
<sequence length="172" mass="19314">MNAIFRLTAVHWLFLGFILTGASITARAAENPAFLKFQAKGDFTEVVAHLKHGLEAAQFQITAEENLSKGLEKNMHLFPEGKWNTIGFDNVTAIHFCSLVFNQEAFNINLDWSILCPFKLVAYTTKKAPKDVTLVMIRPTYILAKDTHKKAKEVGRKIEDRIVAAIKEGLSH</sequence>
<evidence type="ECO:0008006" key="3">
    <source>
        <dbReference type="Google" id="ProtNLM"/>
    </source>
</evidence>
<name>A0A1F6TZK3_9PROT</name>
<dbReference type="InterPro" id="IPR005180">
    <property type="entry name" value="DUF302"/>
</dbReference>
<dbReference type="Gene3D" id="3.30.310.70">
    <property type="entry name" value="TT1751-like domain"/>
    <property type="match status" value="1"/>
</dbReference>
<reference evidence="1 2" key="1">
    <citation type="journal article" date="2016" name="Nat. Commun.">
        <title>Thousands of microbial genomes shed light on interconnected biogeochemical processes in an aquifer system.</title>
        <authorList>
            <person name="Anantharaman K."/>
            <person name="Brown C.T."/>
            <person name="Hug L.A."/>
            <person name="Sharon I."/>
            <person name="Castelle C.J."/>
            <person name="Probst A.J."/>
            <person name="Thomas B.C."/>
            <person name="Singh A."/>
            <person name="Wilkins M.J."/>
            <person name="Karaoz U."/>
            <person name="Brodie E.L."/>
            <person name="Williams K.H."/>
            <person name="Hubbard S.S."/>
            <person name="Banfield J.F."/>
        </authorList>
    </citation>
    <scope>NUCLEOTIDE SEQUENCE [LARGE SCALE GENOMIC DNA]</scope>
</reference>
<evidence type="ECO:0000313" key="2">
    <source>
        <dbReference type="Proteomes" id="UP000179037"/>
    </source>
</evidence>
<comment type="caution">
    <text evidence="1">The sequence shown here is derived from an EMBL/GenBank/DDBJ whole genome shotgun (WGS) entry which is preliminary data.</text>
</comment>
<proteinExistence type="predicted"/>